<dbReference type="Gene3D" id="2.60.120.970">
    <property type="match status" value="1"/>
</dbReference>
<dbReference type="InterPro" id="IPR031325">
    <property type="entry name" value="RHS_repeat"/>
</dbReference>
<protein>
    <submittedName>
        <fullName evidence="6">RHS repeat-associated core domain-containing protein</fullName>
    </submittedName>
</protein>
<feature type="domain" description="DUF6531" evidence="4">
    <location>
        <begin position="626"/>
        <end position="693"/>
    </location>
</feature>
<keyword evidence="3" id="KW-0812">Transmembrane</keyword>
<dbReference type="NCBIfam" id="TIGR03696">
    <property type="entry name" value="Rhs_assc_core"/>
    <property type="match status" value="1"/>
</dbReference>
<dbReference type="Pfam" id="PF05593">
    <property type="entry name" value="RHS_repeat"/>
    <property type="match status" value="2"/>
</dbReference>
<dbReference type="Pfam" id="PF20148">
    <property type="entry name" value="DUF6531"/>
    <property type="match status" value="1"/>
</dbReference>
<keyword evidence="3" id="KW-1133">Transmembrane helix</keyword>
<dbReference type="InterPro" id="IPR022385">
    <property type="entry name" value="Rhs_assc_core"/>
</dbReference>
<feature type="compositionally biased region" description="Basic residues" evidence="2">
    <location>
        <begin position="2003"/>
        <end position="2048"/>
    </location>
</feature>
<dbReference type="Proteomes" id="UP000198660">
    <property type="component" value="Unassembled WGS sequence"/>
</dbReference>
<dbReference type="InterPro" id="IPR006530">
    <property type="entry name" value="YD"/>
</dbReference>
<feature type="region of interest" description="Disordered" evidence="2">
    <location>
        <begin position="138"/>
        <end position="174"/>
    </location>
</feature>
<evidence type="ECO:0000256" key="2">
    <source>
        <dbReference type="SAM" id="MobiDB-lite"/>
    </source>
</evidence>
<feature type="transmembrane region" description="Helical" evidence="3">
    <location>
        <begin position="12"/>
        <end position="31"/>
    </location>
</feature>
<feature type="compositionally biased region" description="Low complexity" evidence="2">
    <location>
        <begin position="2136"/>
        <end position="2145"/>
    </location>
</feature>
<dbReference type="NCBIfam" id="NF033679">
    <property type="entry name" value="DNRLRE_dom"/>
    <property type="match status" value="1"/>
</dbReference>
<keyword evidence="7" id="KW-1185">Reference proteome</keyword>
<proteinExistence type="predicted"/>
<organism evidence="6 7">
    <name type="scientific">Marininema halotolerans</name>
    <dbReference type="NCBI Taxonomy" id="1155944"/>
    <lineage>
        <taxon>Bacteria</taxon>
        <taxon>Bacillati</taxon>
        <taxon>Bacillota</taxon>
        <taxon>Bacilli</taxon>
        <taxon>Bacillales</taxon>
        <taxon>Thermoactinomycetaceae</taxon>
        <taxon>Marininema</taxon>
    </lineage>
</organism>
<dbReference type="Gene3D" id="2.180.10.10">
    <property type="entry name" value="RHS repeat-associated core"/>
    <property type="match status" value="2"/>
</dbReference>
<dbReference type="InterPro" id="IPR050708">
    <property type="entry name" value="T6SS_VgrG/RHS"/>
</dbReference>
<feature type="domain" description="Teneurin-like YD-shell" evidence="5">
    <location>
        <begin position="1606"/>
        <end position="1920"/>
    </location>
</feature>
<feature type="region of interest" description="Disordered" evidence="2">
    <location>
        <begin position="2003"/>
        <end position="2151"/>
    </location>
</feature>
<dbReference type="InterPro" id="IPR045351">
    <property type="entry name" value="DUF6531"/>
</dbReference>
<feature type="domain" description="Teneurin-like YD-shell" evidence="5">
    <location>
        <begin position="729"/>
        <end position="862"/>
    </location>
</feature>
<dbReference type="Gene3D" id="2.60.120.260">
    <property type="entry name" value="Galactose-binding domain-like"/>
    <property type="match status" value="2"/>
</dbReference>
<dbReference type="InterPro" id="IPR056823">
    <property type="entry name" value="TEN-like_YD-shell"/>
</dbReference>
<dbReference type="Pfam" id="PF25023">
    <property type="entry name" value="TEN_YD-shell"/>
    <property type="match status" value="2"/>
</dbReference>
<dbReference type="NCBIfam" id="TIGR01643">
    <property type="entry name" value="YD_repeat_2x"/>
    <property type="match status" value="5"/>
</dbReference>
<dbReference type="EMBL" id="FPAA01000010">
    <property type="protein sequence ID" value="SFS88826.1"/>
    <property type="molecule type" value="Genomic_DNA"/>
</dbReference>
<dbReference type="InterPro" id="IPR032721">
    <property type="entry name" value="Toxin-deaminase"/>
</dbReference>
<evidence type="ECO:0000259" key="5">
    <source>
        <dbReference type="Pfam" id="PF25023"/>
    </source>
</evidence>
<feature type="compositionally biased region" description="Basic and acidic residues" evidence="2">
    <location>
        <begin position="144"/>
        <end position="172"/>
    </location>
</feature>
<feature type="compositionally biased region" description="Basic and acidic residues" evidence="2">
    <location>
        <begin position="2098"/>
        <end position="2119"/>
    </location>
</feature>
<dbReference type="PANTHER" id="PTHR32305:SF17">
    <property type="entry name" value="TRNA NUCLEASE WAPA"/>
    <property type="match status" value="1"/>
</dbReference>
<sequence length="2356" mass="265517">MGVFYEKKYGTVRRWLTIMVIVALILTLWPVNPREAIAKSPQVSQVKPKELVKKRTDDSKLIDNGNGTFTKKIYSEPIHNKVGSEWKEISTELTPSGNLLKPKNTWIDVAFKTATKEGKYATIQADEHTLSYSFLGAKATSQPESKETPESKEESEGVKEAQAEDAQAKVDQNEVTYPNVLPSVHLRNKVYNTKIKEDIILEKYTGFDSFNFEIDSDLTMQKGKDGNILFKDHDDKDVFILNKPYMYDSNVDPKSDEPAQSDDVEYVITKVDGKSILSIQADEKWLKDGSRKYPVYIDPSTNVSTNGDTHVSDRYPTTNYGSDTQLKVGYYDANTGTNYAYLKQDVSSLKGMIIDSAKFNVHVDHAYYFAPTANGLWLDEVSGDWSESSLTWKVQQDKKITSKNIGMQNVARGQDVAFDVKSTVQNWANGTKTNYGFKFHTNGNKQTFWKKLGSSESTSNKPYLSVTYHAPKPNVPKGLAYSNWVGSDNGFIDLKWDLVQTATGYYVWIYNGKTYQKIDVGNATSFSTYNKNIWPTPEEVEAGKYQLHIDDNRKLDGKGAELAKSPIPVYKNAGSTQYSEYLIRISAKTPGGETEPSEALKIAIPDRADDLGTEEFWTFAEIPGGDVNAVTGNMVLDETDLELEGREPEMSIDRTYNSRAKETGPFGKGWSFNYGMSLTEDNKGNVIEQDMDGGFHSYQKKADGSYASPLGVNLELKGSKASGWTLTDKDQTIYRFNTLGKLTEIEDINKNKLTLTYNEQKELIKITDPSKREFNLTYTDGKITKVEGPENRTWTYKYNHEKDYLIEVTDETQTSTKYGYYEDGQLGAIMEADDRETWYTYNQAGQLIEVIDPEEAYTNIEYSPEEKKTTVINSDENVMDYYYNDSGNPVKEVEDPEGLNLVTTYSFDHNNLTKVCDPEANKTGCTKATESYQYDSNGNMTKAEDATGTETFKYNENNDLVEYKDADGNPFKYVYDDKGNEVSEIDPDKVSEAQVTDEKGNIVATTDEMAVSENLVLNSGLERTTSGMPSDWTAKKLYDNGTTQVDTSVKYSGNQSVKMTTKSTSMDLGYVGAIQELYVAPNTTYTISSMIKTQDLKHAGAFLNTEQLNAEGKKSSGGWTDNRYSRVSGTEDWTRRQLSFKTAADTEKVRIYLEVDHLSTAGVGTAWFDQVQLEEGDVTTDYNAIENSSFEEGLSFWGSSPSPATIDSTQSFDGSQSIKMARSTTDAKAIQYLQVIPLNQKTASPITVTGLSKAAGVANKTDKAPNKDYSIYVDGIQDEGGGKTSYKTDQANFALGTHDWQRSAVTLKPDKPLKEVRVYVLFRGNNTGTAWFDNIRVKEGSAVEQYAYDSTGNYMTKVTDPTGVTESIKYDAYGNETEISDARGLKTEYTYDKSNQLQTITLPGHRLKVDFDHDINGNVIEKKVTSGDGQTVYNKVKYTYENDQLVASTDELGHTTQFVYDTEGDVISTTTPNGKTVENIDAEDGSSVDILYDKEARYRIHYDTKGNETKIEDLKLNLAKTHLFDISDRLTQLVQGAGTQTWSYNSNDELESLKLVHGKTEASFAYKYNESEQNTEVKDHTGKVYRFDYDEKGNIRTAVYANKVGISAAYDDNDNVTEVAIGKEDGTSIAKYLYEYDKNGNTTKIKDLIQNKDLKYTYDVLDQLTSESDPTSDNTFSYEYDPVGNRTKKEVKDADGKVISSTAFTYNEGNQLIKKEDTPYTYDKNGNRLEDGKYLYSWDAGDRLTEIKEKNSDKVVATYEYDEDGRRIRSKVDGKVTNYFYDGGSIRVLYETDGDDQLTRYYTYSEEGQLLSMTKANGETYYYQVNSHGDVIAVTDQNQKEVAKYTYDAWGNILSKEGVFAEENPYRYAGYRYDNETGFYYLMARYYQPVEGTFLSADPDPGDEDDPQTQNAYVYGSNNPLKYTDPDGHWINVAIGIASGLYRGYKVYKKTGSLKKAAWAGGKQAVMDAIPIGRVFKAAKYGYKAYKYSKKASKYTKKYIKRVKKKVSKKKVKKAHSTKKVKKVNQRRYQAGKKYKSTKKQTVKRKSSSKQSKYSGKRSRESTKRSYSSGKRKVKKSQKVTAKKQKVTTKAPKKNRVKREVERKKRQQKRQERRQECKTKQSVSKSVAKRVSPAPSSSGDSSGSSDECDDEDIKELLEEELANLTDEEIENLSNQYAVGSDMDRAQRWSDEAFRIRVEDLGSTRGNNGNIGFATVEVEGYTGNTSIKSHSTIMDKDGWAKEFSDPLFDTKFVDREGVINGEGGWSRSRDSEAKIFEEISRNLGMKKNVRNFSVTGAIKMFTERVPCISCNNVMRQFSHHFPNVKIEVYSNEIQLGYKKGEGMRFDEVKAARARKKK</sequence>
<evidence type="ECO:0000256" key="1">
    <source>
        <dbReference type="ARBA" id="ARBA00022737"/>
    </source>
</evidence>
<name>A0A1I6TI41_9BACL</name>
<accession>A0A1I6TI41</accession>
<reference evidence="7" key="1">
    <citation type="submission" date="2016-10" db="EMBL/GenBank/DDBJ databases">
        <authorList>
            <person name="Varghese N."/>
            <person name="Submissions S."/>
        </authorList>
    </citation>
    <scope>NUCLEOTIDE SEQUENCE [LARGE SCALE GENOMIC DNA]</scope>
    <source>
        <strain evidence="7">DSM 45789</strain>
    </source>
</reference>
<evidence type="ECO:0000313" key="7">
    <source>
        <dbReference type="Proteomes" id="UP000198660"/>
    </source>
</evidence>
<evidence type="ECO:0000259" key="4">
    <source>
        <dbReference type="Pfam" id="PF20148"/>
    </source>
</evidence>
<gene>
    <name evidence="6" type="ORF">SAMN05444972_11030</name>
</gene>
<keyword evidence="1" id="KW-0677">Repeat</keyword>
<feature type="compositionally biased region" description="Basic residues" evidence="2">
    <location>
        <begin position="2070"/>
        <end position="2097"/>
    </location>
</feature>
<keyword evidence="3" id="KW-0472">Membrane</keyword>
<dbReference type="Pfam" id="PF14424">
    <property type="entry name" value="Toxin-deaminase"/>
    <property type="match status" value="1"/>
</dbReference>
<evidence type="ECO:0000313" key="6">
    <source>
        <dbReference type="EMBL" id="SFS88826.1"/>
    </source>
</evidence>
<evidence type="ECO:0000256" key="3">
    <source>
        <dbReference type="SAM" id="Phobius"/>
    </source>
</evidence>
<dbReference type="PANTHER" id="PTHR32305">
    <property type="match status" value="1"/>
</dbReference>